<dbReference type="PROSITE" id="PS00073">
    <property type="entry name" value="ACYL_COA_DH_2"/>
    <property type="match status" value="1"/>
</dbReference>
<comment type="caution">
    <text evidence="14">The sequence shown here is derived from an EMBL/GenBank/DDBJ whole genome shotgun (WGS) entry which is preliminary data.</text>
</comment>
<evidence type="ECO:0000256" key="9">
    <source>
        <dbReference type="ARBA" id="ARBA00042660"/>
    </source>
</evidence>
<comment type="similarity">
    <text evidence="3 10">Belongs to the acyl-CoA dehydrogenase family.</text>
</comment>
<evidence type="ECO:0000313" key="15">
    <source>
        <dbReference type="Proteomes" id="UP000319514"/>
    </source>
</evidence>
<dbReference type="OrthoDB" id="2769798at2"/>
<dbReference type="Gene3D" id="1.20.140.10">
    <property type="entry name" value="Butyryl-CoA Dehydrogenase, subunit A, domain 3"/>
    <property type="match status" value="1"/>
</dbReference>
<evidence type="ECO:0000256" key="10">
    <source>
        <dbReference type="RuleBase" id="RU362125"/>
    </source>
</evidence>
<evidence type="ECO:0000256" key="3">
    <source>
        <dbReference type="ARBA" id="ARBA00009347"/>
    </source>
</evidence>
<evidence type="ECO:0000256" key="8">
    <source>
        <dbReference type="ARBA" id="ARBA00040394"/>
    </source>
</evidence>
<accession>A0A542Z815</accession>
<dbReference type="SUPFAM" id="SSF47203">
    <property type="entry name" value="Acyl-CoA dehydrogenase C-terminal domain-like"/>
    <property type="match status" value="1"/>
</dbReference>
<evidence type="ECO:0000313" key="14">
    <source>
        <dbReference type="EMBL" id="TQL56461.1"/>
    </source>
</evidence>
<dbReference type="Pfam" id="PF02770">
    <property type="entry name" value="Acyl-CoA_dh_M"/>
    <property type="match status" value="1"/>
</dbReference>
<dbReference type="SUPFAM" id="SSF56645">
    <property type="entry name" value="Acyl-CoA dehydrogenase NM domain-like"/>
    <property type="match status" value="1"/>
</dbReference>
<dbReference type="RefSeq" id="WP_141790653.1">
    <property type="nucleotide sequence ID" value="NZ_BAAAKX010000008.1"/>
</dbReference>
<keyword evidence="6 10" id="KW-0560">Oxidoreductase</keyword>
<evidence type="ECO:0000256" key="1">
    <source>
        <dbReference type="ARBA" id="ARBA00001974"/>
    </source>
</evidence>
<feature type="domain" description="Acyl-CoA dehydrogenase/oxidase N-terminal" evidence="13">
    <location>
        <begin position="7"/>
        <end position="119"/>
    </location>
</feature>
<organism evidence="14 15">
    <name type="scientific">Oryzihumus leptocrescens</name>
    <dbReference type="NCBI Taxonomy" id="297536"/>
    <lineage>
        <taxon>Bacteria</taxon>
        <taxon>Bacillati</taxon>
        <taxon>Actinomycetota</taxon>
        <taxon>Actinomycetes</taxon>
        <taxon>Micrococcales</taxon>
        <taxon>Intrasporangiaceae</taxon>
        <taxon>Oryzihumus</taxon>
    </lineage>
</organism>
<dbReference type="PANTHER" id="PTHR48083">
    <property type="entry name" value="MEDIUM-CHAIN SPECIFIC ACYL-COA DEHYDROGENASE, MITOCHONDRIAL-RELATED"/>
    <property type="match status" value="1"/>
</dbReference>
<keyword evidence="5 10" id="KW-0274">FAD</keyword>
<dbReference type="EMBL" id="VFOQ01000003">
    <property type="protein sequence ID" value="TQL56461.1"/>
    <property type="molecule type" value="Genomic_DNA"/>
</dbReference>
<keyword evidence="15" id="KW-1185">Reference proteome</keyword>
<dbReference type="FunFam" id="2.40.110.10:FF:000002">
    <property type="entry name" value="Acyl-CoA dehydrogenase fadE12"/>
    <property type="match status" value="1"/>
</dbReference>
<comment type="function">
    <text evidence="7">Catalyzes the dehydrogenation at the alpha-beta position of ACP-bound acyl chains. This results in the introduction of a double bond in the lipidic chain, which is further transferred to the epsilon-amino group of lysine residue in the mycobactin core by MbtK.</text>
</comment>
<evidence type="ECO:0000259" key="13">
    <source>
        <dbReference type="Pfam" id="PF02771"/>
    </source>
</evidence>
<protein>
    <recommendedName>
        <fullName evidence="8">Acyl-[acyl-carrier-protein] dehydrogenase MbtN</fullName>
    </recommendedName>
    <alternativeName>
        <fullName evidence="9">Mycobactin synthase protein N</fullName>
    </alternativeName>
</protein>
<proteinExistence type="inferred from homology"/>
<dbReference type="InterPro" id="IPR036250">
    <property type="entry name" value="AcylCo_DH-like_C"/>
</dbReference>
<dbReference type="GO" id="GO:0050660">
    <property type="term" value="F:flavin adenine dinucleotide binding"/>
    <property type="evidence" value="ECO:0007669"/>
    <property type="project" value="InterPro"/>
</dbReference>
<name>A0A542Z815_9MICO</name>
<dbReference type="Pfam" id="PF02771">
    <property type="entry name" value="Acyl-CoA_dh_N"/>
    <property type="match status" value="1"/>
</dbReference>
<evidence type="ECO:0000256" key="2">
    <source>
        <dbReference type="ARBA" id="ARBA00005102"/>
    </source>
</evidence>
<evidence type="ECO:0000256" key="4">
    <source>
        <dbReference type="ARBA" id="ARBA00022630"/>
    </source>
</evidence>
<dbReference type="InterPro" id="IPR009100">
    <property type="entry name" value="AcylCoA_DH/oxidase_NM_dom_sf"/>
</dbReference>
<dbReference type="InterPro" id="IPR006091">
    <property type="entry name" value="Acyl-CoA_Oxase/DH_mid-dom"/>
</dbReference>
<reference evidence="14 15" key="1">
    <citation type="submission" date="2019-06" db="EMBL/GenBank/DDBJ databases">
        <title>Sequencing the genomes of 1000 actinobacteria strains.</title>
        <authorList>
            <person name="Klenk H.-P."/>
        </authorList>
    </citation>
    <scope>NUCLEOTIDE SEQUENCE [LARGE SCALE GENOMIC DNA]</scope>
    <source>
        <strain evidence="14 15">DSM 18082</strain>
    </source>
</reference>
<dbReference type="InterPro" id="IPR037069">
    <property type="entry name" value="AcylCoA_DH/ox_N_sf"/>
</dbReference>
<evidence type="ECO:0000259" key="12">
    <source>
        <dbReference type="Pfam" id="PF02770"/>
    </source>
</evidence>
<evidence type="ECO:0000256" key="6">
    <source>
        <dbReference type="ARBA" id="ARBA00023002"/>
    </source>
</evidence>
<dbReference type="GO" id="GO:0003995">
    <property type="term" value="F:acyl-CoA dehydrogenase activity"/>
    <property type="evidence" value="ECO:0007669"/>
    <property type="project" value="InterPro"/>
</dbReference>
<dbReference type="InterPro" id="IPR006089">
    <property type="entry name" value="Acyl-CoA_DH_CS"/>
</dbReference>
<sequence>MRRRPESAEERAFRESLRAFLTEKVLPHVQEWEHARLVPKSLYAELGALGVTGLQVPEEFGGSGETSFRYNVALAEEVARTGAVTGALQLHLNVVLPYFLAYATPSQRERWFPGFATGELVTAIAMTEPGTGSDLAGISATAVRDGDDYVLNGTKTFITGGIQADLVVVVARTSRDAGDRRAGLTLLVVEEGMPGFTRGRNLEKIGLKSQDTGELFFDDVRVPVANRLGEEGRAFEYLTANLPQERMSIAVSAQATCERAIELTRDYVRERKAFGTPIASFQNTKFVLAGLSARVEAGRQLVDAALEELDAGTLTGADAARVKLYTTELQADVVDACLQLHGGYGYMLEYPIARMYADARVSRIYGGSSEIMKSIIAKDLGL</sequence>
<comment type="pathway">
    <text evidence="2">Siderophore biosynthesis; mycobactin biosynthesis.</text>
</comment>
<dbReference type="GO" id="GO:0005737">
    <property type="term" value="C:cytoplasm"/>
    <property type="evidence" value="ECO:0007669"/>
    <property type="project" value="TreeGrafter"/>
</dbReference>
<gene>
    <name evidence="14" type="ORF">FB474_4078</name>
</gene>
<dbReference type="Gene3D" id="1.10.540.10">
    <property type="entry name" value="Acyl-CoA dehydrogenase/oxidase, N-terminal domain"/>
    <property type="match status" value="1"/>
</dbReference>
<dbReference type="InterPro" id="IPR013786">
    <property type="entry name" value="AcylCoA_DH/ox_N"/>
</dbReference>
<dbReference type="InterPro" id="IPR009075">
    <property type="entry name" value="AcylCo_DH/oxidase_C"/>
</dbReference>
<dbReference type="Pfam" id="PF00441">
    <property type="entry name" value="Acyl-CoA_dh_1"/>
    <property type="match status" value="1"/>
</dbReference>
<keyword evidence="4 10" id="KW-0285">Flavoprotein</keyword>
<feature type="domain" description="Acyl-CoA oxidase/dehydrogenase middle" evidence="12">
    <location>
        <begin position="123"/>
        <end position="220"/>
    </location>
</feature>
<dbReference type="Proteomes" id="UP000319514">
    <property type="component" value="Unassembled WGS sequence"/>
</dbReference>
<dbReference type="InterPro" id="IPR050741">
    <property type="entry name" value="Acyl-CoA_dehydrogenase"/>
</dbReference>
<dbReference type="PIRSF" id="PIRSF016578">
    <property type="entry name" value="HsaA"/>
    <property type="match status" value="1"/>
</dbReference>
<dbReference type="InterPro" id="IPR046373">
    <property type="entry name" value="Acyl-CoA_Oxase/DH_mid-dom_sf"/>
</dbReference>
<comment type="cofactor">
    <cofactor evidence="1 10">
        <name>FAD</name>
        <dbReference type="ChEBI" id="CHEBI:57692"/>
    </cofactor>
</comment>
<evidence type="ECO:0000259" key="11">
    <source>
        <dbReference type="Pfam" id="PF00441"/>
    </source>
</evidence>
<dbReference type="GO" id="GO:0033539">
    <property type="term" value="P:fatty acid beta-oxidation using acyl-CoA dehydrogenase"/>
    <property type="evidence" value="ECO:0007669"/>
    <property type="project" value="TreeGrafter"/>
</dbReference>
<evidence type="ECO:0000256" key="5">
    <source>
        <dbReference type="ARBA" id="ARBA00022827"/>
    </source>
</evidence>
<evidence type="ECO:0000256" key="7">
    <source>
        <dbReference type="ARBA" id="ARBA00037085"/>
    </source>
</evidence>
<dbReference type="FunFam" id="1.20.140.10:FF:000001">
    <property type="entry name" value="Acyl-CoA dehydrogenase"/>
    <property type="match status" value="1"/>
</dbReference>
<dbReference type="Gene3D" id="2.40.110.10">
    <property type="entry name" value="Butyryl-CoA Dehydrogenase, subunit A, domain 2"/>
    <property type="match status" value="1"/>
</dbReference>
<feature type="domain" description="Acyl-CoA dehydrogenase/oxidase C-terminal" evidence="11">
    <location>
        <begin position="235"/>
        <end position="380"/>
    </location>
</feature>
<dbReference type="AlphaFoldDB" id="A0A542Z815"/>
<dbReference type="PANTHER" id="PTHR48083:SF20">
    <property type="entry name" value="LONG-CHAIN SPECIFIC ACYL-COA DEHYDROGENASE, MITOCHONDRIAL"/>
    <property type="match status" value="1"/>
</dbReference>